<reference evidence="2 3" key="1">
    <citation type="submission" date="2024-06" db="EMBL/GenBank/DDBJ databases">
        <title>Genomic Encyclopedia of Type Strains, Phase IV (KMG-IV): sequencing the most valuable type-strain genomes for metagenomic binning, comparative biology and taxonomic classification.</title>
        <authorList>
            <person name="Goeker M."/>
        </authorList>
    </citation>
    <scope>NUCLEOTIDE SEQUENCE [LARGE SCALE GENOMIC DNA]</scope>
    <source>
        <strain evidence="2 3">DSM 21460</strain>
    </source>
</reference>
<proteinExistence type="predicted"/>
<dbReference type="PROSITE" id="PS51257">
    <property type="entry name" value="PROKAR_LIPOPROTEIN"/>
    <property type="match status" value="1"/>
</dbReference>
<feature type="chain" id="PRO_5045846859" description="DUF3160 domain-containing protein" evidence="1">
    <location>
        <begin position="23"/>
        <end position="735"/>
    </location>
</feature>
<evidence type="ECO:0000313" key="2">
    <source>
        <dbReference type="EMBL" id="MET3618059.1"/>
    </source>
</evidence>
<dbReference type="EMBL" id="JBEPMA010000014">
    <property type="protein sequence ID" value="MET3618059.1"/>
    <property type="molecule type" value="Genomic_DNA"/>
</dbReference>
<feature type="signal peptide" evidence="1">
    <location>
        <begin position="1"/>
        <end position="22"/>
    </location>
</feature>
<dbReference type="RefSeq" id="WP_354369052.1">
    <property type="nucleotide sequence ID" value="NZ_JBEPMA010000014.1"/>
</dbReference>
<sequence length="735" mass="86347">MAKKRYLVICILVLLIVTTACNKKTTEVTNSNSKAKVALQDTSFLEEMERKNVNLEFKQSEINPKVKDYDIKNDLSNVENIDLFGKFIQAQQDDLVENGFVITKTKNIAGYDGKDEYQYDQLYQIYEANEYMEIPSFVTTDSVTHIFHIFYDNFLRTLEREKLYPELQNFNQKLLATNIDLYNNLKNEELKKIQLKNVAFLATGARLMNLEMVETPKEANAIVDEELKKVENEALDESPINNFQIDYSQLKPRGHYTRSEELEKYFKSTMYYGQVGFFPKKNDEYDRETVLQSMLLTYSIYNNKETLKSWENLVGPIDFLVETADDISIKDYARILYGIYGKDIDIDKIDDEEKLKQTYNAIDDLPMPQIAAFQGKSFRLIPQRSVIDNILLQNTVDVAKDEPSKRPIYSGLDLMSTFDNKMAKKIQKNDDYNKHWDKYEERIDQNIKIFNEMHESDWQKNLYRGWLWMLSSYNKEFREGYPKFMQNESWQKKDLVSALGSYAEMKHDTILYGKSVMAEAGGGMDIESYSYVEPNIDLYEKLSWLIEYTKINLKDRDILDNSGEEKLDNFKEMVDFLILCSKKELNNEVISEEENQKLAYIGGWMEMLMIDFVESVDENSVMHWYEISNPQDRRMPIVADLMRVARNSVGLKEGDIFSIATGKPAEIYVIYPVGEKLYMGRGGVFTYYEFVDNKRLDDKEWQEMVFKDEKEYPSWYKDIIKEEKPEFEGGVEAYW</sequence>
<name>A0ABV2JB95_9FIRM</name>
<dbReference type="Pfam" id="PF11369">
    <property type="entry name" value="DUF3160"/>
    <property type="match status" value="1"/>
</dbReference>
<protein>
    <recommendedName>
        <fullName evidence="4">DUF3160 domain-containing protein</fullName>
    </recommendedName>
</protein>
<keyword evidence="3" id="KW-1185">Reference proteome</keyword>
<keyword evidence="1" id="KW-0732">Signal</keyword>
<evidence type="ECO:0000256" key="1">
    <source>
        <dbReference type="SAM" id="SignalP"/>
    </source>
</evidence>
<dbReference type="SMART" id="SM01325">
    <property type="entry name" value="DUF3160"/>
    <property type="match status" value="1"/>
</dbReference>
<accession>A0ABV2JB95</accession>
<evidence type="ECO:0000313" key="3">
    <source>
        <dbReference type="Proteomes" id="UP001549162"/>
    </source>
</evidence>
<evidence type="ECO:0008006" key="4">
    <source>
        <dbReference type="Google" id="ProtNLM"/>
    </source>
</evidence>
<dbReference type="Proteomes" id="UP001549162">
    <property type="component" value="Unassembled WGS sequence"/>
</dbReference>
<gene>
    <name evidence="2" type="ORF">ABID14_001694</name>
</gene>
<dbReference type="InterPro" id="IPR022601">
    <property type="entry name" value="DUF3160"/>
</dbReference>
<comment type="caution">
    <text evidence="2">The sequence shown here is derived from an EMBL/GenBank/DDBJ whole genome shotgun (WGS) entry which is preliminary data.</text>
</comment>
<organism evidence="2 3">
    <name type="scientific">Peptoniphilus olsenii</name>
    <dbReference type="NCBI Taxonomy" id="411570"/>
    <lineage>
        <taxon>Bacteria</taxon>
        <taxon>Bacillati</taxon>
        <taxon>Bacillota</taxon>
        <taxon>Tissierellia</taxon>
        <taxon>Tissierellales</taxon>
        <taxon>Peptoniphilaceae</taxon>
        <taxon>Peptoniphilus</taxon>
    </lineage>
</organism>